<feature type="compositionally biased region" description="Basic residues" evidence="6">
    <location>
        <begin position="493"/>
        <end position="503"/>
    </location>
</feature>
<evidence type="ECO:0000256" key="4">
    <source>
        <dbReference type="ARBA" id="ARBA00022989"/>
    </source>
</evidence>
<accession>A0A6V7VF06</accession>
<feature type="transmembrane region" description="Helical" evidence="7">
    <location>
        <begin position="817"/>
        <end position="839"/>
    </location>
</feature>
<evidence type="ECO:0000313" key="9">
    <source>
        <dbReference type="EMBL" id="CAD2172964.1"/>
    </source>
</evidence>
<reference evidence="9 10" key="1">
    <citation type="submission" date="2020-08" db="EMBL/GenBank/DDBJ databases">
        <authorList>
            <person name="Koutsovoulos G."/>
            <person name="Danchin GJ E."/>
        </authorList>
    </citation>
    <scope>NUCLEOTIDE SEQUENCE [LARGE SCALE GENOMIC DNA]</scope>
</reference>
<dbReference type="PANTHER" id="PTHR23302:SF65">
    <property type="entry name" value="TRANSMEMBRANE CHANNEL-LIKE PROTEIN 2"/>
    <property type="match status" value="1"/>
</dbReference>
<evidence type="ECO:0000313" key="10">
    <source>
        <dbReference type="Proteomes" id="UP000580250"/>
    </source>
</evidence>
<feature type="compositionally biased region" description="Gly residues" evidence="6">
    <location>
        <begin position="929"/>
        <end position="942"/>
    </location>
</feature>
<feature type="region of interest" description="Disordered" evidence="6">
    <location>
        <begin position="870"/>
        <end position="1072"/>
    </location>
</feature>
<evidence type="ECO:0000256" key="2">
    <source>
        <dbReference type="ARBA" id="ARBA00006510"/>
    </source>
</evidence>
<feature type="compositionally biased region" description="Acidic residues" evidence="6">
    <location>
        <begin position="1165"/>
        <end position="1181"/>
    </location>
</feature>
<keyword evidence="5 7" id="KW-0472">Membrane</keyword>
<sequence length="1250" mass="142292">MPREKILQRIRHHKEIIGKVRLQPWPMRRKRRALKVARQYLQKQEAQVSKWHLYKVEASRRGNQAWRWAKNLSIYLIPWESKIKQIESNFGSVVSSFFIFLRWVLGMNVANSLLVMAFVVVPEWLADSKNDIGRFNRTRHIKAMPTKVAVHADELNTVLDFGGYLQYSYLFYGYYSHETVLKGFIIGYHVPVAYVFLNLFLLVFCIFIILKKMTSNTRKSKLSSGKQEQYVFTWKAINGWDYNIGEPETAASLAMANAIKLKEASTEYKKKFKQKLTFQKVFVRVVVNLIITSMMLLSMLAIYKVSQTTEKDTFLKQNAVSITVGVITFLFPPIFELILKLELYRPRTALRVHLFRVLFFYLLNYYTLVYSLFIMLNTMEEEMRANEKYEREQQKLDAMTLNSLAASQYQFHIARSPTDNDWDNQSYYEVVSSPYVNSREIVSQFNSPQQHLKPPFLLFASVSATHSGERRRDKRFFPLLFKSKVRTSSNRISHPKRKKRPPPKSKNPTNDGGGPKERDLSVLYGSNPFPGHELASTTPTPQPSSDPWTTVQPHFGPLFVGVSNPKALVLPGGRVQQQTAELGTFWESRKIGPGEGNWPTPSPHPLNYTSSPKIQTPITAPYRAKKYDDLCWETLLGQEVAKIVTTDLVMTVAAILVIDFLRGLWIRYCSDWWCWDIEATFPEYGEFKVAENVLHLVNSQAMVCLGTILVPMLPLINCVKLVAVMYIRAWACMVCNVPAKQIFRASRSSNFYFWLLLAFVCMSTLPVGYVIAYKRPSKNCGPFSGQERFYSIIGQVLRQHLPKSLVEVISYFMSPGIIFPVFLILVLVIYFLVLLVSGLRAANSDLNKQLTLERTEEKRRIFELAKGKHLAISHKHRPSGESRKSTNGGGTNGGGINGGKINGGRVVDDEEEEGGNGAKTNGVRKSWHGGTGGGGSGGGDQVGGTDKDFLLTPFLTPKRRSPILRQYSDDSSGSSPSKSPLRHAGFLPSLASVDENEDEENEEDDEDDEEDDEIVHGHAEAMIFRRKRSNASTQQGASRRSSAAAQQQRRRKSSSATKSSTKHSQKQNLKEIMKRPSLQLTWKDRFLLCIGWTDPAKLEARLREQMKENEMEKGRRKIEEEEEREEKEEQPLLLNGRRKTKGREKLETKQQSVVLEEAEYSVPSGEEEEEQQPVGDVEDETISPKILQETPNNNKIDIRKKYLNGILIGENNDSFEDTSRLPSALSQGSNSSCSRVSNQQQQTPNLIVNK</sequence>
<feature type="region of interest" description="Disordered" evidence="6">
    <location>
        <begin position="487"/>
        <end position="551"/>
    </location>
</feature>
<evidence type="ECO:0000256" key="6">
    <source>
        <dbReference type="SAM" id="MobiDB-lite"/>
    </source>
</evidence>
<feature type="transmembrane region" description="Helical" evidence="7">
    <location>
        <begin position="185"/>
        <end position="210"/>
    </location>
</feature>
<feature type="compositionally biased region" description="Polar residues" evidence="6">
    <location>
        <begin position="1220"/>
        <end position="1250"/>
    </location>
</feature>
<comment type="caution">
    <text evidence="9">The sequence shown here is derived from an EMBL/GenBank/DDBJ whole genome shotgun (WGS) entry which is preliminary data.</text>
</comment>
<feature type="compositionally biased region" description="Low complexity" evidence="6">
    <location>
        <begin position="969"/>
        <end position="979"/>
    </location>
</feature>
<gene>
    <name evidence="9" type="ORF">MENT_LOCUS24544</name>
</gene>
<feature type="region of interest" description="Disordered" evidence="6">
    <location>
        <begin position="1105"/>
        <end position="1193"/>
    </location>
</feature>
<evidence type="ECO:0000256" key="7">
    <source>
        <dbReference type="SAM" id="Phobius"/>
    </source>
</evidence>
<feature type="compositionally biased region" description="Gly residues" evidence="6">
    <location>
        <begin position="887"/>
        <end position="902"/>
    </location>
</feature>
<feature type="transmembrane region" description="Helical" evidence="7">
    <location>
        <begin position="353"/>
        <end position="376"/>
    </location>
</feature>
<dbReference type="InterPro" id="IPR038900">
    <property type="entry name" value="TMC"/>
</dbReference>
<dbReference type="AlphaFoldDB" id="A0A6V7VF06"/>
<keyword evidence="4 7" id="KW-1133">Transmembrane helix</keyword>
<dbReference type="EMBL" id="CAJEWN010000209">
    <property type="protein sequence ID" value="CAD2172964.1"/>
    <property type="molecule type" value="Genomic_DNA"/>
</dbReference>
<comment type="similarity">
    <text evidence="2">Belongs to the TMC family.</text>
</comment>
<dbReference type="InterPro" id="IPR012496">
    <property type="entry name" value="TMC_dom"/>
</dbReference>
<dbReference type="GO" id="GO:0005886">
    <property type="term" value="C:plasma membrane"/>
    <property type="evidence" value="ECO:0007669"/>
    <property type="project" value="InterPro"/>
</dbReference>
<dbReference type="OrthoDB" id="5831905at2759"/>
<proteinExistence type="inferred from homology"/>
<dbReference type="Proteomes" id="UP000580250">
    <property type="component" value="Unassembled WGS sequence"/>
</dbReference>
<organism evidence="9 10">
    <name type="scientific">Meloidogyne enterolobii</name>
    <name type="common">Root-knot nematode worm</name>
    <name type="synonym">Meloidogyne mayaguensis</name>
    <dbReference type="NCBI Taxonomy" id="390850"/>
    <lineage>
        <taxon>Eukaryota</taxon>
        <taxon>Metazoa</taxon>
        <taxon>Ecdysozoa</taxon>
        <taxon>Nematoda</taxon>
        <taxon>Chromadorea</taxon>
        <taxon>Rhabditida</taxon>
        <taxon>Tylenchina</taxon>
        <taxon>Tylenchomorpha</taxon>
        <taxon>Tylenchoidea</taxon>
        <taxon>Meloidogynidae</taxon>
        <taxon>Meloidogyninae</taxon>
        <taxon>Meloidogyne</taxon>
    </lineage>
</organism>
<feature type="compositionally biased region" description="Acidic residues" evidence="6">
    <location>
        <begin position="994"/>
        <end position="1013"/>
    </location>
</feature>
<protein>
    <recommendedName>
        <fullName evidence="8">TMC domain-containing protein</fullName>
    </recommendedName>
</protein>
<evidence type="ECO:0000256" key="5">
    <source>
        <dbReference type="ARBA" id="ARBA00023136"/>
    </source>
</evidence>
<feature type="transmembrane region" description="Helical" evidence="7">
    <location>
        <begin position="281"/>
        <end position="302"/>
    </location>
</feature>
<comment type="subcellular location">
    <subcellularLocation>
        <location evidence="1">Membrane</location>
        <topology evidence="1">Multi-pass membrane protein</topology>
    </subcellularLocation>
</comment>
<dbReference type="PANTHER" id="PTHR23302">
    <property type="entry name" value="TRANSMEMBRANE CHANNEL-RELATED"/>
    <property type="match status" value="1"/>
</dbReference>
<name>A0A6V7VF06_MELEN</name>
<keyword evidence="3 7" id="KW-0812">Transmembrane</keyword>
<dbReference type="GO" id="GO:0008381">
    <property type="term" value="F:mechanosensitive monoatomic ion channel activity"/>
    <property type="evidence" value="ECO:0007669"/>
    <property type="project" value="TreeGrafter"/>
</dbReference>
<feature type="compositionally biased region" description="Low complexity" evidence="6">
    <location>
        <begin position="536"/>
        <end position="550"/>
    </location>
</feature>
<feature type="transmembrane region" description="Helical" evidence="7">
    <location>
        <begin position="751"/>
        <end position="772"/>
    </location>
</feature>
<evidence type="ECO:0000256" key="3">
    <source>
        <dbReference type="ARBA" id="ARBA00022692"/>
    </source>
</evidence>
<feature type="transmembrane region" description="Helical" evidence="7">
    <location>
        <begin position="322"/>
        <end position="341"/>
    </location>
</feature>
<evidence type="ECO:0000259" key="8">
    <source>
        <dbReference type="Pfam" id="PF07810"/>
    </source>
</evidence>
<feature type="region of interest" description="Disordered" evidence="6">
    <location>
        <begin position="1210"/>
        <end position="1250"/>
    </location>
</feature>
<evidence type="ECO:0000256" key="1">
    <source>
        <dbReference type="ARBA" id="ARBA00004141"/>
    </source>
</evidence>
<feature type="transmembrane region" description="Helical" evidence="7">
    <location>
        <begin position="100"/>
        <end position="121"/>
    </location>
</feature>
<feature type="compositionally biased region" description="Low complexity" evidence="6">
    <location>
        <begin position="1031"/>
        <end position="1047"/>
    </location>
</feature>
<feature type="compositionally biased region" description="Basic and acidic residues" evidence="6">
    <location>
        <begin position="1105"/>
        <end position="1119"/>
    </location>
</feature>
<dbReference type="Pfam" id="PF07810">
    <property type="entry name" value="TMC"/>
    <property type="match status" value="1"/>
</dbReference>
<feature type="domain" description="TMC" evidence="8">
    <location>
        <begin position="631"/>
        <end position="746"/>
    </location>
</feature>